<dbReference type="EMBL" id="CADCVX010000544">
    <property type="protein sequence ID" value="CAA9532892.1"/>
    <property type="molecule type" value="Genomic_DNA"/>
</dbReference>
<dbReference type="GO" id="GO:0032259">
    <property type="term" value="P:methylation"/>
    <property type="evidence" value="ECO:0007669"/>
    <property type="project" value="UniProtKB-KW"/>
</dbReference>
<gene>
    <name evidence="5" type="ORF">AVDCRST_MAG91-3129</name>
</gene>
<organism evidence="5">
    <name type="scientific">uncultured Sphingomonadaceae bacterium</name>
    <dbReference type="NCBI Taxonomy" id="169976"/>
    <lineage>
        <taxon>Bacteria</taxon>
        <taxon>Pseudomonadati</taxon>
        <taxon>Pseudomonadota</taxon>
        <taxon>Alphaproteobacteria</taxon>
        <taxon>Sphingomonadales</taxon>
        <taxon>Sphingomonadaceae</taxon>
        <taxon>environmental samples</taxon>
    </lineage>
</organism>
<dbReference type="Gene3D" id="3.40.50.150">
    <property type="entry name" value="Vaccinia Virus protein VP39"/>
    <property type="match status" value="1"/>
</dbReference>
<name>A0A6J4TUS2_9SPHN</name>
<evidence type="ECO:0000313" key="5">
    <source>
        <dbReference type="EMBL" id="CAA9532892.1"/>
    </source>
</evidence>
<dbReference type="AlphaFoldDB" id="A0A6J4TUS2"/>
<reference evidence="5" key="1">
    <citation type="submission" date="2020-02" db="EMBL/GenBank/DDBJ databases">
        <authorList>
            <person name="Meier V. D."/>
        </authorList>
    </citation>
    <scope>NUCLEOTIDE SEQUENCE</scope>
    <source>
        <strain evidence="5">AVDCRST_MAG91</strain>
    </source>
</reference>
<comment type="similarity">
    <text evidence="1">Belongs to the methyltransferase superfamily.</text>
</comment>
<accession>A0A6J4TUS2</accession>
<dbReference type="PANTHER" id="PTHR44942">
    <property type="entry name" value="METHYLTRANSF_11 DOMAIN-CONTAINING PROTEIN"/>
    <property type="match status" value="1"/>
</dbReference>
<dbReference type="SUPFAM" id="SSF53335">
    <property type="entry name" value="S-adenosyl-L-methionine-dependent methyltransferases"/>
    <property type="match status" value="1"/>
</dbReference>
<dbReference type="InterPro" id="IPR013216">
    <property type="entry name" value="Methyltransf_11"/>
</dbReference>
<dbReference type="GO" id="GO:0008757">
    <property type="term" value="F:S-adenosylmethionine-dependent methyltransferase activity"/>
    <property type="evidence" value="ECO:0007669"/>
    <property type="project" value="InterPro"/>
</dbReference>
<dbReference type="CDD" id="cd02440">
    <property type="entry name" value="AdoMet_MTases"/>
    <property type="match status" value="1"/>
</dbReference>
<protein>
    <submittedName>
        <fullName evidence="5">SAM-dependent methyltransferase</fullName>
    </submittedName>
</protein>
<keyword evidence="2 5" id="KW-0489">Methyltransferase</keyword>
<sequence length="249" mass="27948">MTFANTFAQGSDAYAAARPLYPQDLLDWIASACRNHDAAWDCATGNGQAAVALARIFQRVEATDVSAAQVAEAFAAPNVRYSAQPAESTAFADRSFDLITVAQALHWFDYELFWPEVRRVARPGALFCAWGYAWFRGDPDVENKLLGPVAKLVEPYWAAQNRILWNSYRDADTLCPFDRLEAPELRIVVDWSVDRIIAYVRTWSAYKRAAADGLETQLEATLAEARRRLDPDTSHQLWVPLAIRAGYVE</sequence>
<dbReference type="PANTHER" id="PTHR44942:SF4">
    <property type="entry name" value="METHYLTRANSFERASE TYPE 11 DOMAIN-CONTAINING PROTEIN"/>
    <property type="match status" value="1"/>
</dbReference>
<evidence type="ECO:0000259" key="4">
    <source>
        <dbReference type="Pfam" id="PF08241"/>
    </source>
</evidence>
<proteinExistence type="inferred from homology"/>
<evidence type="ECO:0000256" key="1">
    <source>
        <dbReference type="ARBA" id="ARBA00008361"/>
    </source>
</evidence>
<dbReference type="InterPro" id="IPR029063">
    <property type="entry name" value="SAM-dependent_MTases_sf"/>
</dbReference>
<feature type="domain" description="Methyltransferase type 11" evidence="4">
    <location>
        <begin position="41"/>
        <end position="128"/>
    </location>
</feature>
<dbReference type="InterPro" id="IPR051052">
    <property type="entry name" value="Diverse_substrate_MTase"/>
</dbReference>
<dbReference type="Pfam" id="PF08241">
    <property type="entry name" value="Methyltransf_11"/>
    <property type="match status" value="1"/>
</dbReference>
<keyword evidence="3 5" id="KW-0808">Transferase</keyword>
<evidence type="ECO:0000256" key="3">
    <source>
        <dbReference type="ARBA" id="ARBA00022679"/>
    </source>
</evidence>
<evidence type="ECO:0000256" key="2">
    <source>
        <dbReference type="ARBA" id="ARBA00022603"/>
    </source>
</evidence>